<dbReference type="STRING" id="27349.A0A0L6VDW7"/>
<reference evidence="1 2" key="1">
    <citation type="submission" date="2015-08" db="EMBL/GenBank/DDBJ databases">
        <title>Next Generation Sequencing and Analysis of the Genome of Puccinia sorghi L Schw, the Causal Agent of Maize Common Rust.</title>
        <authorList>
            <person name="Rochi L."/>
            <person name="Burguener G."/>
            <person name="Darino M."/>
            <person name="Turjanski A."/>
            <person name="Kreff E."/>
            <person name="Dieguez M.J."/>
            <person name="Sacco F."/>
        </authorList>
    </citation>
    <scope>NUCLEOTIDE SEQUENCE [LARGE SCALE GENOMIC DNA]</scope>
    <source>
        <strain evidence="1 2">RO10H11247</strain>
    </source>
</reference>
<dbReference type="EMBL" id="LAVV01006655">
    <property type="protein sequence ID" value="KNZ58904.1"/>
    <property type="molecule type" value="Genomic_DNA"/>
</dbReference>
<proteinExistence type="predicted"/>
<accession>A0A0L6VDW7</accession>
<dbReference type="VEuPathDB" id="FungiDB:VP01_1836g5"/>
<dbReference type="SUPFAM" id="SSF52317">
    <property type="entry name" value="Class I glutamine amidotransferase-like"/>
    <property type="match status" value="1"/>
</dbReference>
<evidence type="ECO:0000313" key="1">
    <source>
        <dbReference type="EMBL" id="KNZ58904.1"/>
    </source>
</evidence>
<protein>
    <submittedName>
        <fullName evidence="1">Carbamoyl-phosphate synthase small subunit</fullName>
    </submittedName>
</protein>
<evidence type="ECO:0000313" key="2">
    <source>
        <dbReference type="Proteomes" id="UP000037035"/>
    </source>
</evidence>
<dbReference type="AlphaFoldDB" id="A0A0L6VDW7"/>
<comment type="caution">
    <text evidence="1">The sequence shown here is derived from an EMBL/GenBank/DDBJ whole genome shotgun (WGS) entry which is preliminary data.</text>
</comment>
<dbReference type="Proteomes" id="UP000037035">
    <property type="component" value="Unassembled WGS sequence"/>
</dbReference>
<sequence length="152" mass="17291">MLAKLLYKSSSASSDQKAPLSRLSGLGPPREAWCADYIDLTLHDHTTEYLVAIFSWYKPTLYQPHHLPTSKQPSQILQHPTKSRPLQILVLDVRMKYNQNQCFLLGDLKLAEFPILRGCRNEGFPLFSICLSHQLLALAVGSKKLWKENPSM</sequence>
<dbReference type="InterPro" id="IPR029062">
    <property type="entry name" value="Class_I_gatase-like"/>
</dbReference>
<keyword evidence="2" id="KW-1185">Reference proteome</keyword>
<gene>
    <name evidence="1" type="ORF">VP01_1836g5</name>
</gene>
<organism evidence="1 2">
    <name type="scientific">Puccinia sorghi</name>
    <dbReference type="NCBI Taxonomy" id="27349"/>
    <lineage>
        <taxon>Eukaryota</taxon>
        <taxon>Fungi</taxon>
        <taxon>Dikarya</taxon>
        <taxon>Basidiomycota</taxon>
        <taxon>Pucciniomycotina</taxon>
        <taxon>Pucciniomycetes</taxon>
        <taxon>Pucciniales</taxon>
        <taxon>Pucciniaceae</taxon>
        <taxon>Puccinia</taxon>
    </lineage>
</organism>
<name>A0A0L6VDW7_9BASI</name>